<dbReference type="GeneID" id="19013599"/>
<evidence type="ECO:0000313" key="3">
    <source>
        <dbReference type="EMBL" id="CCO66594.1"/>
    </source>
</evidence>
<evidence type="ECO:0000256" key="1">
    <source>
        <dbReference type="SAM" id="Coils"/>
    </source>
</evidence>
<dbReference type="KEGG" id="bpg:Bathy09g00920"/>
<dbReference type="CDD" id="cd14279">
    <property type="entry name" value="CUE"/>
    <property type="match status" value="1"/>
</dbReference>
<dbReference type="EMBL" id="FO082270">
    <property type="protein sequence ID" value="CCO66594.1"/>
    <property type="molecule type" value="Genomic_DNA"/>
</dbReference>
<dbReference type="RefSeq" id="XP_007511034.1">
    <property type="nucleotide sequence ID" value="XM_007510972.1"/>
</dbReference>
<accession>K8FIA7</accession>
<evidence type="ECO:0000256" key="2">
    <source>
        <dbReference type="SAM" id="MobiDB-lite"/>
    </source>
</evidence>
<reference evidence="3 4" key="1">
    <citation type="submission" date="2011-10" db="EMBL/GenBank/DDBJ databases">
        <authorList>
            <person name="Genoscope - CEA"/>
        </authorList>
    </citation>
    <scope>NUCLEOTIDE SEQUENCE [LARGE SCALE GENOMIC DNA]</scope>
    <source>
        <strain evidence="3 4">RCC 1105</strain>
    </source>
</reference>
<feature type="region of interest" description="Disordered" evidence="2">
    <location>
        <begin position="227"/>
        <end position="255"/>
    </location>
</feature>
<protein>
    <recommendedName>
        <fullName evidence="5">UBA domain-containing protein</fullName>
    </recommendedName>
</protein>
<keyword evidence="1" id="KW-0175">Coiled coil</keyword>
<organism evidence="3 4">
    <name type="scientific">Bathycoccus prasinos</name>
    <dbReference type="NCBI Taxonomy" id="41875"/>
    <lineage>
        <taxon>Eukaryota</taxon>
        <taxon>Viridiplantae</taxon>
        <taxon>Chlorophyta</taxon>
        <taxon>Mamiellophyceae</taxon>
        <taxon>Mamiellales</taxon>
        <taxon>Bathycoccaceae</taxon>
        <taxon>Bathycoccus</taxon>
    </lineage>
</organism>
<sequence>MTRKTGEEVIIVGMKSGEAYNGRKALWLNYDRERNRHRIKVFVNNGLDDEILLVKGENITSDKKFLKVHPEYDTPHKRTRVQTLDEVLKENEEKKKKEKAQKKLFIENPFVKKDGKIVAKPKAKHFATVKKRGWTPGAYARARAQTAARGREGGRFARRDEKEDEYEEEDFFYDERTADRKVSVMRQKLLAMNMQLNARFSSDNLKDALVKTHGNVDGAIDALLESKRGTVEEEERRKKRERATTDAENEVIVLN</sequence>
<feature type="compositionally biased region" description="Basic and acidic residues" evidence="2">
    <location>
        <begin position="227"/>
        <end position="236"/>
    </location>
</feature>
<gene>
    <name evidence="3" type="ORF">Bathy09g00920</name>
</gene>
<proteinExistence type="predicted"/>
<feature type="coiled-coil region" evidence="1">
    <location>
        <begin position="81"/>
        <end position="108"/>
    </location>
</feature>
<dbReference type="Proteomes" id="UP000198341">
    <property type="component" value="Chromosome 9"/>
</dbReference>
<dbReference type="AlphaFoldDB" id="K8FIA7"/>
<keyword evidence="4" id="KW-1185">Reference proteome</keyword>
<evidence type="ECO:0008006" key="5">
    <source>
        <dbReference type="Google" id="ProtNLM"/>
    </source>
</evidence>
<evidence type="ECO:0000313" key="4">
    <source>
        <dbReference type="Proteomes" id="UP000198341"/>
    </source>
</evidence>
<name>K8FIA7_9CHLO</name>